<organism evidence="1 2">
    <name type="scientific">Nephila pilipes</name>
    <name type="common">Giant wood spider</name>
    <name type="synonym">Nephila maculata</name>
    <dbReference type="NCBI Taxonomy" id="299642"/>
    <lineage>
        <taxon>Eukaryota</taxon>
        <taxon>Metazoa</taxon>
        <taxon>Ecdysozoa</taxon>
        <taxon>Arthropoda</taxon>
        <taxon>Chelicerata</taxon>
        <taxon>Arachnida</taxon>
        <taxon>Araneae</taxon>
        <taxon>Araneomorphae</taxon>
        <taxon>Entelegynae</taxon>
        <taxon>Araneoidea</taxon>
        <taxon>Nephilidae</taxon>
        <taxon>Nephila</taxon>
    </lineage>
</organism>
<name>A0A8X6PW28_NEPPI</name>
<evidence type="ECO:0000313" key="1">
    <source>
        <dbReference type="EMBL" id="GFT92653.1"/>
    </source>
</evidence>
<proteinExistence type="predicted"/>
<accession>A0A8X6PW28</accession>
<dbReference type="EMBL" id="BMAW01074535">
    <property type="protein sequence ID" value="GFT92653.1"/>
    <property type="molecule type" value="Genomic_DNA"/>
</dbReference>
<comment type="caution">
    <text evidence="1">The sequence shown here is derived from an EMBL/GenBank/DDBJ whole genome shotgun (WGS) entry which is preliminary data.</text>
</comment>
<evidence type="ECO:0000313" key="2">
    <source>
        <dbReference type="Proteomes" id="UP000887013"/>
    </source>
</evidence>
<keyword evidence="2" id="KW-1185">Reference proteome</keyword>
<dbReference type="Proteomes" id="UP000887013">
    <property type="component" value="Unassembled WGS sequence"/>
</dbReference>
<reference evidence="1" key="1">
    <citation type="submission" date="2020-08" db="EMBL/GenBank/DDBJ databases">
        <title>Multicomponent nature underlies the extraordinary mechanical properties of spider dragline silk.</title>
        <authorList>
            <person name="Kono N."/>
            <person name="Nakamura H."/>
            <person name="Mori M."/>
            <person name="Yoshida Y."/>
            <person name="Ohtoshi R."/>
            <person name="Malay A.D."/>
            <person name="Moran D.A.P."/>
            <person name="Tomita M."/>
            <person name="Numata K."/>
            <person name="Arakawa K."/>
        </authorList>
    </citation>
    <scope>NUCLEOTIDE SEQUENCE</scope>
</reference>
<protein>
    <submittedName>
        <fullName evidence="1">Uncharacterized protein</fullName>
    </submittedName>
</protein>
<gene>
    <name evidence="1" type="ORF">NPIL_170851</name>
</gene>
<dbReference type="AlphaFoldDB" id="A0A8X6PW28"/>
<sequence>MRWPFEWNTLTFKERINIGLVKVQFNGNAVVGTVRIHLQLCRFHFEGCHSGEYERSTIKVLFPVTGKVYPWISLSDSESFCWTKVFADSSQWLELYSEMAAMKGQELAQFTYRCSCCAAYGKKQQKIAYSKEYIDFSVHHFSTKWKFFQLCIVFV</sequence>